<keyword evidence="2" id="KW-0720">Serine protease</keyword>
<dbReference type="Pfam" id="PF05362">
    <property type="entry name" value="Lon_C"/>
    <property type="match status" value="1"/>
</dbReference>
<protein>
    <recommendedName>
        <fullName evidence="2">endopeptidase La</fullName>
        <ecNumber evidence="2">3.4.21.53</ecNumber>
    </recommendedName>
</protein>
<dbReference type="PROSITE" id="PS51786">
    <property type="entry name" value="LON_PROTEOLYTIC"/>
    <property type="match status" value="1"/>
</dbReference>
<dbReference type="Gene3D" id="3.40.50.300">
    <property type="entry name" value="P-loop containing nucleotide triphosphate hydrolases"/>
    <property type="match status" value="2"/>
</dbReference>
<dbReference type="Pfam" id="PF20436">
    <property type="entry name" value="LonB_AAA-LID"/>
    <property type="match status" value="1"/>
</dbReference>
<evidence type="ECO:0000256" key="1">
    <source>
        <dbReference type="ARBA" id="ARBA00022670"/>
    </source>
</evidence>
<dbReference type="InterPro" id="IPR014721">
    <property type="entry name" value="Ribsml_uS5_D2-typ_fold_subgr"/>
</dbReference>
<dbReference type="Pfam" id="PF20437">
    <property type="entry name" value="LonC_helical"/>
    <property type="match status" value="1"/>
</dbReference>
<comment type="similarity">
    <text evidence="2">Belongs to the peptidase S16 family.</text>
</comment>
<keyword evidence="1 2" id="KW-0645">Protease</keyword>
<dbReference type="Pfam" id="PF13654">
    <property type="entry name" value="AAA_32"/>
    <property type="match status" value="1"/>
</dbReference>
<dbReference type="GO" id="GO:0016787">
    <property type="term" value="F:hydrolase activity"/>
    <property type="evidence" value="ECO:0007669"/>
    <property type="project" value="UniProtKB-KW"/>
</dbReference>
<dbReference type="RefSeq" id="WP_036269248.1">
    <property type="nucleotide sequence ID" value="NZ_OX458333.1"/>
</dbReference>
<dbReference type="InterPro" id="IPR027417">
    <property type="entry name" value="P-loop_NTPase"/>
</dbReference>
<dbReference type="Gene3D" id="3.30.230.10">
    <property type="match status" value="1"/>
</dbReference>
<dbReference type="InterPro" id="IPR008269">
    <property type="entry name" value="Lon_proteolytic"/>
</dbReference>
<dbReference type="PRINTS" id="PR00830">
    <property type="entry name" value="ENDOLAPTASE"/>
</dbReference>
<dbReference type="InterPro" id="IPR046844">
    <property type="entry name" value="Lon-like_helical"/>
</dbReference>
<name>A0ABM9I1T1_9GAMM</name>
<keyword evidence="2 4" id="KW-0378">Hydrolase</keyword>
<sequence>MPNFRQIPGLAPEDLKMRVRVENLPFATTEDLEPFRGMLGQTRAQTAIAFGVAMQRPGYNIYVMGEAGTGRLSLVTQYLKARAREQPAPNDWAYINNFDDPRKPFALQLPPQQGKSLLADIETLVDNLLATFPATFENPAYQRRKTAIDREVKQRYDEALDKVERRAKDLRIALFRDGDTVVFSPLINGKPADEDDFATLPDAEKTRFHNHVRELENYLDELLSEMPQWKRESINRLRELDKSTIDEAIEPLLAGLQQKYADQPTVLQYLADIRRSLPRFVAEHLTEDRGHEPHEEAAKRAILMAQFAPRLLVSHGPDAGAPVIYEANPNHPNLFGRLEYVNEQGTLTTHYQLIYPGAMHLANGGYLIVEAEKVLAEPRVWPTLKRTLKTRQLRIELPREDQPPVAPTLDPDVIPLSVKLVLIGSRELYYFLQAMDPEFNELFRVLAEFDDDFPLTSASLLDFARLVKTHAEADGFKPLTADAVARLIEFSSRQAEHQERLSARVHDVFELVAEAEQFRALEGAEMISERHVQKALAAKEERLGRLSRVLLEDMLNDTILIDTDGDAVGRINGLTILEIGDVRFGMPARITATVYPGSRGVVDVEREVELGQAIHSKGIMILAGYLGHKYASEFPLAVSANIALEQSYGYVDGDSAALAELCALISALTGIPLAQGFAVTGSINQYGEVQTVGGVNEKIEGFFRLCEARGLSGRQGVIIPKANVRNLMLKDDVVEAVRRREFVIHAVSSVDQTVELLTGQKADDVNRLAVAKLQQMAKHAERKP</sequence>
<organism evidence="4 5">
    <name type="scientific">Methylocaldum szegediense</name>
    <dbReference type="NCBI Taxonomy" id="73780"/>
    <lineage>
        <taxon>Bacteria</taxon>
        <taxon>Pseudomonadati</taxon>
        <taxon>Pseudomonadota</taxon>
        <taxon>Gammaproteobacteria</taxon>
        <taxon>Methylococcales</taxon>
        <taxon>Methylococcaceae</taxon>
        <taxon>Methylocaldum</taxon>
    </lineage>
</organism>
<proteinExistence type="inferred from homology"/>
<dbReference type="EC" id="3.4.21.53" evidence="2"/>
<gene>
    <name evidence="4" type="ORF">MSZNOR_2228</name>
</gene>
<dbReference type="Proteomes" id="UP001162030">
    <property type="component" value="Chromosome"/>
</dbReference>
<dbReference type="EMBL" id="OX458333">
    <property type="protein sequence ID" value="CAI8835658.1"/>
    <property type="molecule type" value="Genomic_DNA"/>
</dbReference>
<dbReference type="InterPro" id="IPR020568">
    <property type="entry name" value="Ribosomal_Su5_D2-typ_SF"/>
</dbReference>
<evidence type="ECO:0000259" key="3">
    <source>
        <dbReference type="PROSITE" id="PS51786"/>
    </source>
</evidence>
<evidence type="ECO:0000313" key="5">
    <source>
        <dbReference type="Proteomes" id="UP001162030"/>
    </source>
</evidence>
<dbReference type="InterPro" id="IPR046843">
    <property type="entry name" value="LonB_AAA-LID"/>
</dbReference>
<comment type="catalytic activity">
    <reaction evidence="2">
        <text>Hydrolysis of proteins in presence of ATP.</text>
        <dbReference type="EC" id="3.4.21.53"/>
    </reaction>
</comment>
<dbReference type="InterPro" id="IPR041699">
    <property type="entry name" value="AAA_32"/>
</dbReference>
<feature type="active site" evidence="2">
    <location>
        <position position="655"/>
    </location>
</feature>
<reference evidence="4 5" key="1">
    <citation type="submission" date="2023-03" db="EMBL/GenBank/DDBJ databases">
        <authorList>
            <person name="Pearce D."/>
        </authorList>
    </citation>
    <scope>NUCLEOTIDE SEQUENCE [LARGE SCALE GENOMIC DNA]</scope>
    <source>
        <strain evidence="4">Msz</strain>
    </source>
</reference>
<dbReference type="InterPro" id="IPR027065">
    <property type="entry name" value="Lon_Prtase"/>
</dbReference>
<dbReference type="PANTHER" id="PTHR10046">
    <property type="entry name" value="ATP DEPENDENT LON PROTEASE FAMILY MEMBER"/>
    <property type="match status" value="1"/>
</dbReference>
<feature type="domain" description="Lon proteolytic" evidence="3">
    <location>
        <begin position="565"/>
        <end position="760"/>
    </location>
</feature>
<evidence type="ECO:0000313" key="4">
    <source>
        <dbReference type="EMBL" id="CAI8835658.1"/>
    </source>
</evidence>
<feature type="active site" evidence="2">
    <location>
        <position position="698"/>
    </location>
</feature>
<evidence type="ECO:0000256" key="2">
    <source>
        <dbReference type="PROSITE-ProRule" id="PRU01122"/>
    </source>
</evidence>
<dbReference type="Gene3D" id="1.10.8.60">
    <property type="match status" value="1"/>
</dbReference>
<keyword evidence="5" id="KW-1185">Reference proteome</keyword>
<accession>A0ABM9I1T1</accession>
<dbReference type="SUPFAM" id="SSF54211">
    <property type="entry name" value="Ribosomal protein S5 domain 2-like"/>
    <property type="match status" value="1"/>
</dbReference>